<dbReference type="InterPro" id="IPR016197">
    <property type="entry name" value="Chromo-like_dom_sf"/>
</dbReference>
<feature type="domain" description="Integrase catalytic" evidence="2">
    <location>
        <begin position="1"/>
        <end position="151"/>
    </location>
</feature>
<gene>
    <name evidence="3" type="ORF">Pfra01_000154600</name>
</gene>
<dbReference type="InterPro" id="IPR036397">
    <property type="entry name" value="RNaseH_sf"/>
</dbReference>
<dbReference type="Gene3D" id="3.30.420.10">
    <property type="entry name" value="Ribonuclease H-like superfamily/Ribonuclease H"/>
    <property type="match status" value="1"/>
</dbReference>
<protein>
    <submittedName>
        <fullName evidence="3">Unnamed protein product</fullName>
    </submittedName>
</protein>
<dbReference type="Proteomes" id="UP001165121">
    <property type="component" value="Unassembled WGS sequence"/>
</dbReference>
<evidence type="ECO:0000259" key="1">
    <source>
        <dbReference type="PROSITE" id="PS50013"/>
    </source>
</evidence>
<dbReference type="Gene3D" id="2.40.50.40">
    <property type="match status" value="1"/>
</dbReference>
<organism evidence="3 4">
    <name type="scientific">Phytophthora fragariaefolia</name>
    <dbReference type="NCBI Taxonomy" id="1490495"/>
    <lineage>
        <taxon>Eukaryota</taxon>
        <taxon>Sar</taxon>
        <taxon>Stramenopiles</taxon>
        <taxon>Oomycota</taxon>
        <taxon>Peronosporomycetes</taxon>
        <taxon>Peronosporales</taxon>
        <taxon>Peronosporaceae</taxon>
        <taxon>Phytophthora</taxon>
    </lineage>
</organism>
<dbReference type="GO" id="GO:0003676">
    <property type="term" value="F:nucleic acid binding"/>
    <property type="evidence" value="ECO:0007669"/>
    <property type="project" value="InterPro"/>
</dbReference>
<evidence type="ECO:0000313" key="4">
    <source>
        <dbReference type="Proteomes" id="UP001165121"/>
    </source>
</evidence>
<name>A0A9W6TS74_9STRA</name>
<dbReference type="PANTHER" id="PTHR37984:SF5">
    <property type="entry name" value="PROTEIN NYNRIN-LIKE"/>
    <property type="match status" value="1"/>
</dbReference>
<dbReference type="InterPro" id="IPR012337">
    <property type="entry name" value="RNaseH-like_sf"/>
</dbReference>
<dbReference type="Pfam" id="PF00385">
    <property type="entry name" value="Chromo"/>
    <property type="match status" value="1"/>
</dbReference>
<proteinExistence type="predicted"/>
<accession>A0A9W6TS74</accession>
<keyword evidence="4" id="KW-1185">Reference proteome</keyword>
<comment type="caution">
    <text evidence="3">The sequence shown here is derived from an EMBL/GenBank/DDBJ whole genome shotgun (WGS) entry which is preliminary data.</text>
</comment>
<dbReference type="AlphaFoldDB" id="A0A9W6TS74"/>
<dbReference type="SUPFAM" id="SSF54160">
    <property type="entry name" value="Chromo domain-like"/>
    <property type="match status" value="1"/>
</dbReference>
<dbReference type="PANTHER" id="PTHR37984">
    <property type="entry name" value="PROTEIN CBG26694"/>
    <property type="match status" value="1"/>
</dbReference>
<dbReference type="InterPro" id="IPR023780">
    <property type="entry name" value="Chromo_domain"/>
</dbReference>
<dbReference type="EMBL" id="BSXT01000124">
    <property type="protein sequence ID" value="GMF18275.1"/>
    <property type="molecule type" value="Genomic_DNA"/>
</dbReference>
<sequence>MDFVTNMPESERGNTFLLLFQDAFSGFLMCKPMRSTTAQNVAEVYEKCIFRRFGASSMIRHDQDHRFMSEVFTRFRELLGSKQRATLAYRPQANGQQARSVQAVVRSIRAYIAESDQSDWDGHAEKLKFALNTSFDATRLDIPFYLVHGWGAQGTLSAMLGPKPSSIPERTAFKWRRKMQRQYSYAIACAEDLQKRAKRQRSEIETQKWREPSERLKSGFEKGDFVLLYIPKVQPGLSRKPAHMWHGPFQIEEIHDDFRVKLKVTDSGYRINPWVHVGRLKPRALFPKRPTVEFEVAEDDDFDADILPEDSWEPDSERNEYEVEKILDLRCPKRTRTSRRTREYLVKWKGYDDPEWLPLSQLSCGALLYEFNQGARAHARFQTMQAGDDHPRA</sequence>
<evidence type="ECO:0000259" key="2">
    <source>
        <dbReference type="PROSITE" id="PS50994"/>
    </source>
</evidence>
<reference evidence="3" key="1">
    <citation type="submission" date="2023-04" db="EMBL/GenBank/DDBJ databases">
        <title>Phytophthora fragariaefolia NBRC 109709.</title>
        <authorList>
            <person name="Ichikawa N."/>
            <person name="Sato H."/>
            <person name="Tonouchi N."/>
        </authorList>
    </citation>
    <scope>NUCLEOTIDE SEQUENCE</scope>
    <source>
        <strain evidence="3">NBRC 109709</strain>
    </source>
</reference>
<dbReference type="OrthoDB" id="92494at2759"/>
<dbReference type="SUPFAM" id="SSF53098">
    <property type="entry name" value="Ribonuclease H-like"/>
    <property type="match status" value="1"/>
</dbReference>
<feature type="domain" description="Chromo" evidence="1">
    <location>
        <begin position="321"/>
        <end position="373"/>
    </location>
</feature>
<dbReference type="GO" id="GO:0015074">
    <property type="term" value="P:DNA integration"/>
    <property type="evidence" value="ECO:0007669"/>
    <property type="project" value="InterPro"/>
</dbReference>
<dbReference type="InterPro" id="IPR001584">
    <property type="entry name" value="Integrase_cat-core"/>
</dbReference>
<evidence type="ECO:0000313" key="3">
    <source>
        <dbReference type="EMBL" id="GMF18275.1"/>
    </source>
</evidence>
<dbReference type="PROSITE" id="PS50994">
    <property type="entry name" value="INTEGRASE"/>
    <property type="match status" value="1"/>
</dbReference>
<dbReference type="PROSITE" id="PS50013">
    <property type="entry name" value="CHROMO_2"/>
    <property type="match status" value="1"/>
</dbReference>
<dbReference type="InterPro" id="IPR000953">
    <property type="entry name" value="Chromo/chromo_shadow_dom"/>
</dbReference>
<dbReference type="SMART" id="SM00298">
    <property type="entry name" value="CHROMO"/>
    <property type="match status" value="1"/>
</dbReference>
<dbReference type="InterPro" id="IPR050951">
    <property type="entry name" value="Retrovirus_Pol_polyprotein"/>
</dbReference>